<dbReference type="Proteomes" id="UP000199662">
    <property type="component" value="Unassembled WGS sequence"/>
</dbReference>
<accession>A0A1H6XLP1</accession>
<dbReference type="PANTHER" id="PTHR37945">
    <property type="entry name" value="EXTRACELLULAR TUNGSTATE BINDING PROTEIN"/>
    <property type="match status" value="1"/>
</dbReference>
<proteinExistence type="predicted"/>
<dbReference type="Pfam" id="PF12849">
    <property type="entry name" value="PBP_like_2"/>
    <property type="match status" value="1"/>
</dbReference>
<organism evidence="3 4">
    <name type="scientific">Propionispira arboris</name>
    <dbReference type="NCBI Taxonomy" id="84035"/>
    <lineage>
        <taxon>Bacteria</taxon>
        <taxon>Bacillati</taxon>
        <taxon>Bacillota</taxon>
        <taxon>Negativicutes</taxon>
        <taxon>Selenomonadales</taxon>
        <taxon>Selenomonadaceae</taxon>
        <taxon>Propionispira</taxon>
    </lineage>
</organism>
<dbReference type="SUPFAM" id="SSF53850">
    <property type="entry name" value="Periplasmic binding protein-like II"/>
    <property type="match status" value="1"/>
</dbReference>
<feature type="chain" id="PRO_5039297112" evidence="1">
    <location>
        <begin position="20"/>
        <end position="297"/>
    </location>
</feature>
<keyword evidence="4" id="KW-1185">Reference proteome</keyword>
<dbReference type="EMBL" id="FNZK01000005">
    <property type="protein sequence ID" value="SEJ28474.1"/>
    <property type="molecule type" value="Genomic_DNA"/>
</dbReference>
<keyword evidence="1" id="KW-0732">Signal</keyword>
<dbReference type="PANTHER" id="PTHR37945:SF1">
    <property type="entry name" value="EXTRACELLULAR TUNGSTATE BINDING PROTEIN"/>
    <property type="match status" value="1"/>
</dbReference>
<sequence>MKKFMAIVLMMLFSMTILAGCGQKTDENAGSNSSQSQSSSAAAVPKGVLLMSTTTSTQDTGLLDYLAPIFLEDTGWNLQWTAVGTGQALKMGQDGDVDIVLCHAKASELDFVEKGYGVKRYPVMFNDFVVVGPSKPIEATKDIQTVFTQINSQKLSFISRGDDSGTDKAEKAIWAALKIDPKTNEKYMKSGQGMGDTITMANEKNAYCFTDRGTWLKIKKDSTVNIDLDIVCEGDTLLKNQYGVIAVNPQKYPKVNNQAANDFINWICSDRVQKIIAQYGVDKYGQALFTPNAGTNS</sequence>
<reference evidence="3 4" key="1">
    <citation type="submission" date="2016-10" db="EMBL/GenBank/DDBJ databases">
        <authorList>
            <person name="de Groot N.N."/>
        </authorList>
    </citation>
    <scope>NUCLEOTIDE SEQUENCE [LARGE SCALE GENOMIC DNA]</scope>
    <source>
        <strain evidence="3 4">DSM 2179</strain>
    </source>
</reference>
<evidence type="ECO:0000313" key="3">
    <source>
        <dbReference type="EMBL" id="SEJ28474.1"/>
    </source>
</evidence>
<dbReference type="Gene3D" id="3.40.190.10">
    <property type="entry name" value="Periplasmic binding protein-like II"/>
    <property type="match status" value="2"/>
</dbReference>
<feature type="signal peptide" evidence="1">
    <location>
        <begin position="1"/>
        <end position="19"/>
    </location>
</feature>
<dbReference type="RefSeq" id="WP_091830314.1">
    <property type="nucleotide sequence ID" value="NZ_FNZK01000005.1"/>
</dbReference>
<dbReference type="InterPro" id="IPR052738">
    <property type="entry name" value="ABC-Tungstate_binding"/>
</dbReference>
<evidence type="ECO:0000313" key="4">
    <source>
        <dbReference type="Proteomes" id="UP000199662"/>
    </source>
</evidence>
<evidence type="ECO:0000256" key="1">
    <source>
        <dbReference type="SAM" id="SignalP"/>
    </source>
</evidence>
<feature type="domain" description="PBP" evidence="2">
    <location>
        <begin position="46"/>
        <end position="271"/>
    </location>
</feature>
<evidence type="ECO:0000259" key="2">
    <source>
        <dbReference type="Pfam" id="PF12849"/>
    </source>
</evidence>
<gene>
    <name evidence="3" type="ORF">SAMN05660742_105127</name>
</gene>
<dbReference type="AlphaFoldDB" id="A0A1H6XLP1"/>
<protein>
    <submittedName>
        <fullName evidence="3">Tungstate transport system substrate-binding protein</fullName>
    </submittedName>
</protein>
<dbReference type="InterPro" id="IPR024370">
    <property type="entry name" value="PBP_domain"/>
</dbReference>
<dbReference type="STRING" id="84035.SAMN05660742_105127"/>
<name>A0A1H6XLP1_9FIRM</name>
<dbReference type="PROSITE" id="PS51257">
    <property type="entry name" value="PROKAR_LIPOPROTEIN"/>
    <property type="match status" value="1"/>
</dbReference>